<evidence type="ECO:0000256" key="1">
    <source>
        <dbReference type="ARBA" id="ARBA00005189"/>
    </source>
</evidence>
<evidence type="ECO:0000313" key="6">
    <source>
        <dbReference type="Proteomes" id="UP001374893"/>
    </source>
</evidence>
<accession>A0ABM7RAY1</accession>
<dbReference type="CDD" id="cd07989">
    <property type="entry name" value="LPLAT_AGPAT-like"/>
    <property type="match status" value="1"/>
</dbReference>
<sequence>MKSASLSFLTRLATGVRLASDLPVPAAPRLYFANHSSHLDFVVIWSALPKLLRARTRPVAAAEYWEGDALRRCLADRVFNAVLIPRNPARMRKENPVELMHEAVANDADLILFPEGTRSRSGHVAPFKPGFYHLASRHPEIELVPVYLENLNRILPKGEHVPIPLMGRVEFGEPIAGPAPGEDKSDFLQRSRMAVIELSRGNLTISPDEGS</sequence>
<dbReference type="PANTHER" id="PTHR10434:SF11">
    <property type="entry name" value="1-ACYL-SN-GLYCEROL-3-PHOSPHATE ACYLTRANSFERASE"/>
    <property type="match status" value="1"/>
</dbReference>
<dbReference type="RefSeq" id="WP_338688590.1">
    <property type="nucleotide sequence ID" value="NZ_AP024702.1"/>
</dbReference>
<keyword evidence="3 5" id="KW-0012">Acyltransferase</keyword>
<dbReference type="Proteomes" id="UP001374893">
    <property type="component" value="Chromosome"/>
</dbReference>
<dbReference type="GO" id="GO:0016746">
    <property type="term" value="F:acyltransferase activity"/>
    <property type="evidence" value="ECO:0007669"/>
    <property type="project" value="UniProtKB-KW"/>
</dbReference>
<dbReference type="EMBL" id="AP024702">
    <property type="protein sequence ID" value="BCX46728.1"/>
    <property type="molecule type" value="Genomic_DNA"/>
</dbReference>
<feature type="domain" description="Phospholipid/glycerol acyltransferase" evidence="4">
    <location>
        <begin position="29"/>
        <end position="151"/>
    </location>
</feature>
<comment type="pathway">
    <text evidence="1">Lipid metabolism.</text>
</comment>
<evidence type="ECO:0000256" key="2">
    <source>
        <dbReference type="ARBA" id="ARBA00022679"/>
    </source>
</evidence>
<reference evidence="5 6" key="1">
    <citation type="submission" date="2021-06" db="EMBL/GenBank/DDBJ databases">
        <title>Complete genome of Haloferula helveola possessing various polysaccharide degrading enzymes.</title>
        <authorList>
            <person name="Takami H."/>
            <person name="Huang C."/>
            <person name="Hamasaki K."/>
        </authorList>
    </citation>
    <scope>NUCLEOTIDE SEQUENCE [LARGE SCALE GENOMIC DNA]</scope>
    <source>
        <strain evidence="5 6">CN-1</strain>
    </source>
</reference>
<dbReference type="SMART" id="SM00563">
    <property type="entry name" value="PlsC"/>
    <property type="match status" value="1"/>
</dbReference>
<dbReference type="InterPro" id="IPR002123">
    <property type="entry name" value="Plipid/glycerol_acylTrfase"/>
</dbReference>
<evidence type="ECO:0000313" key="5">
    <source>
        <dbReference type="EMBL" id="BCX46728.1"/>
    </source>
</evidence>
<name>A0ABM7RAY1_9BACT</name>
<proteinExistence type="predicted"/>
<dbReference type="PANTHER" id="PTHR10434">
    <property type="entry name" value="1-ACYL-SN-GLYCEROL-3-PHOSPHATE ACYLTRANSFERASE"/>
    <property type="match status" value="1"/>
</dbReference>
<dbReference type="SUPFAM" id="SSF69593">
    <property type="entry name" value="Glycerol-3-phosphate (1)-acyltransferase"/>
    <property type="match status" value="1"/>
</dbReference>
<dbReference type="Pfam" id="PF01553">
    <property type="entry name" value="Acyltransferase"/>
    <property type="match status" value="1"/>
</dbReference>
<evidence type="ECO:0000256" key="3">
    <source>
        <dbReference type="ARBA" id="ARBA00023315"/>
    </source>
</evidence>
<keyword evidence="6" id="KW-1185">Reference proteome</keyword>
<evidence type="ECO:0000259" key="4">
    <source>
        <dbReference type="SMART" id="SM00563"/>
    </source>
</evidence>
<protein>
    <submittedName>
        <fullName evidence="5">1-acyl-sn-glycerol-3-phosphate acyltransferase</fullName>
    </submittedName>
</protein>
<gene>
    <name evidence="5" type="ORF">HAHE_06360</name>
</gene>
<keyword evidence="2" id="KW-0808">Transferase</keyword>
<organism evidence="5 6">
    <name type="scientific">Haloferula helveola</name>
    <dbReference type="NCBI Taxonomy" id="490095"/>
    <lineage>
        <taxon>Bacteria</taxon>
        <taxon>Pseudomonadati</taxon>
        <taxon>Verrucomicrobiota</taxon>
        <taxon>Verrucomicrobiia</taxon>
        <taxon>Verrucomicrobiales</taxon>
        <taxon>Verrucomicrobiaceae</taxon>
        <taxon>Haloferula</taxon>
    </lineage>
</organism>